<dbReference type="Gene3D" id="1.20.5.170">
    <property type="match status" value="1"/>
</dbReference>
<evidence type="ECO:0000256" key="1">
    <source>
        <dbReference type="SAM" id="Coils"/>
    </source>
</evidence>
<dbReference type="Gene3D" id="1.20.120.20">
    <property type="entry name" value="Apolipoprotein"/>
    <property type="match status" value="1"/>
</dbReference>
<accession>A0A061BPY8</accession>
<dbReference type="KEGG" id="bbig:BBBOND_0002040"/>
<organism evidence="2">
    <name type="scientific">Babesia bigemina</name>
    <dbReference type="NCBI Taxonomy" id="5866"/>
    <lineage>
        <taxon>Eukaryota</taxon>
        <taxon>Sar</taxon>
        <taxon>Alveolata</taxon>
        <taxon>Apicomplexa</taxon>
        <taxon>Aconoidasida</taxon>
        <taxon>Piroplasmida</taxon>
        <taxon>Babesiidae</taxon>
        <taxon>Babesia</taxon>
    </lineage>
</organism>
<reference evidence="2" key="2">
    <citation type="submission" date="2014-06" db="EMBL/GenBank/DDBJ databases">
        <authorList>
            <person name="Aslett M."/>
            <person name="De Silva Nishadi"/>
        </authorList>
    </citation>
    <scope>NUCLEOTIDE SEQUENCE</scope>
    <source>
        <strain evidence="2">Bond</strain>
    </source>
</reference>
<dbReference type="AlphaFoldDB" id="A0A061BPY8"/>
<keyword evidence="1" id="KW-0175">Coiled coil</keyword>
<evidence type="ECO:0000313" key="2">
    <source>
        <dbReference type="EMBL" id="CDR71552.1"/>
    </source>
</evidence>
<protein>
    <recommendedName>
        <fullName evidence="3">Extracellular matrix-binding ebh</fullName>
    </recommendedName>
</protein>
<name>A0A061BPY8_BABBI</name>
<dbReference type="GeneID" id="24561776"/>
<gene>
    <name evidence="2" type="ORF">BBBOND_0002040</name>
</gene>
<dbReference type="OrthoDB" id="366938at2759"/>
<dbReference type="VEuPathDB" id="PiroplasmaDB:BBBOND_0002040"/>
<dbReference type="RefSeq" id="XP_012770498.1">
    <property type="nucleotide sequence ID" value="XM_012915044.1"/>
</dbReference>
<feature type="coiled-coil region" evidence="1">
    <location>
        <begin position="320"/>
        <end position="354"/>
    </location>
</feature>
<dbReference type="EMBL" id="LK055004">
    <property type="protein sequence ID" value="CDR71552.1"/>
    <property type="molecule type" value="Genomic_DNA"/>
</dbReference>
<reference evidence="2" key="1">
    <citation type="journal article" date="2014" name="Nucleic Acids Res.">
        <title>The evolutionary dynamics of variant antigen genes in Babesia reveal a history of genomic innovation underlying host-parasite interaction.</title>
        <authorList>
            <person name="Jackson A.P."/>
            <person name="Otto T.D."/>
            <person name="Darby A."/>
            <person name="Ramaprasad A."/>
            <person name="Xia D."/>
            <person name="Echaide I.E."/>
            <person name="Farber M."/>
            <person name="Gahlot S."/>
            <person name="Gamble J."/>
            <person name="Gupta D."/>
            <person name="Gupta Y."/>
            <person name="Jackson L."/>
            <person name="Malandrin L."/>
            <person name="Malas T.B."/>
            <person name="Moussa E."/>
            <person name="Nair M."/>
            <person name="Reid AJ."/>
            <person name="Sanders M."/>
            <person name="Sharma J."/>
            <person name="Tracey A."/>
            <person name="Quail M.A."/>
            <person name="Weir W."/>
            <person name="Wastling J.M."/>
            <person name="Hall N."/>
            <person name="Willadsen P."/>
            <person name="Lingelbach K."/>
            <person name="Shiels B."/>
            <person name="Tait A."/>
            <person name="Berriman M."/>
            <person name="Allred D.R."/>
            <person name="Pain A."/>
        </authorList>
    </citation>
    <scope>NUCLEOTIDE SEQUENCE</scope>
    <source>
        <strain evidence="2">Bond</strain>
    </source>
</reference>
<proteinExistence type="predicted"/>
<sequence>MTSINHYNKALKDIDSKLISLGHLAGQLGAFVGESESVKKAIVNAINILTEQHNKCKNAKNHNLNFSDCQDPTNCQSITQQIEKLKSLKEANKNSQNNPNELLKNLCDGLQTFLGFNKDSKGYTGEGIVYSDLDRLCDAVMGFLYEIISEVKENSNLSPYKNTLEKAVNELNKNLNKGKNGLQAAIEPVKQGIKGWLGEVNEKNKKVMRPLEILQSTIDGHMSANLDEMSITDQLKNWQGIAGIYLGNVLSSETALDGIDKNLRNKIASRIELIKEVVQNFGTSVDDPAVQNSVEAVKNKLTELPQNVNREIGSRMQELQKSLNDNFRNIDDQIKNVRKEKDNHIGNIKRAVNQAKLLAKNLLGDGGKDYEKTYKEVIMQQFTDLKKSIEKFTGTDSGTTDLLRNFEIVRMKVEGLDDDVYRGLEKLKQGIDELHSQIDVSGGSSLVNDQLEELGRSKHKLDSTESAITNMSQSLSSQYNAAIKSFHKEFESLCQHVSKLKTDEIKSGLSALAESLERPVTDLKTVHTTIKEQVDLKLRDIRKTLAEPIQAVKNAIKTNVIGAYFEDLGSVDYTKLRQGDTSHLGLKVGSIFKDWLTVAVGTSYGTATMQANLEFLKREHTIKKLPTGSSTTGFKAMKADAEGKIVAADGDVESFADTAAREGTKRYQDALDTKINGASGTGHGIYKQLSDVIQKLKTPTQEPNGDPFLSAFSQFEEKLNQLLLASKNAELTEAQVQRLVNELTVAVGDLKGAITSFDEDAQREIKNAAKTAIEGVLDKFEMDSSKKINVAEMMKQFDESRKALDEAVYAIDAELNQLKKLPTTVDAKSKTAGQVMDQLKSKIQNILSNVEAILPKVQAAEEALTGPIDTLEAALVSAQSFVKLTLPALDKHLKKQVSQAFSELEECIQQMFNAQMKAEVKALQASVSGQIPKIRKTINDDLVTGLKGLIGKMNEKIDPLKNIDNFKTLTGLSTKAYLFFKELVTYSNGDLKKLDKKFNQLENFEKDIEKFASALNLYAHFSHPVSLRLATLSSSTSSLDPQALPDAGRPVLKALRDGMLGFVGELGKGYVSRYDGGESIKEWVKRDGEKDVLTPEGKMALRCF</sequence>
<dbReference type="SUPFAM" id="SSF58113">
    <property type="entry name" value="Apolipoprotein A-I"/>
    <property type="match status" value="1"/>
</dbReference>
<evidence type="ECO:0008006" key="3">
    <source>
        <dbReference type="Google" id="ProtNLM"/>
    </source>
</evidence>